<dbReference type="Proteomes" id="UP000887013">
    <property type="component" value="Unassembled WGS sequence"/>
</dbReference>
<accession>A0A8X6NEZ4</accession>
<keyword evidence="3" id="KW-1185">Reference proteome</keyword>
<comment type="caution">
    <text evidence="2">The sequence shown here is derived from an EMBL/GenBank/DDBJ whole genome shotgun (WGS) entry which is preliminary data.</text>
</comment>
<dbReference type="AlphaFoldDB" id="A0A8X6NEZ4"/>
<name>A0A8X6NEZ4_NEPPI</name>
<feature type="non-terminal residue" evidence="2">
    <location>
        <position position="54"/>
    </location>
</feature>
<evidence type="ECO:0000256" key="1">
    <source>
        <dbReference type="SAM" id="MobiDB-lite"/>
    </source>
</evidence>
<feature type="region of interest" description="Disordered" evidence="1">
    <location>
        <begin position="1"/>
        <end position="33"/>
    </location>
</feature>
<proteinExistence type="predicted"/>
<sequence length="54" mass="6055">MEERLARSASSLTDSRKDSNDSPEGALDSIEVEVFHVQGKPRSRWRNLRGGRGL</sequence>
<reference evidence="2" key="1">
    <citation type="submission" date="2020-08" db="EMBL/GenBank/DDBJ databases">
        <title>Multicomponent nature underlies the extraordinary mechanical properties of spider dragline silk.</title>
        <authorList>
            <person name="Kono N."/>
            <person name="Nakamura H."/>
            <person name="Mori M."/>
            <person name="Yoshida Y."/>
            <person name="Ohtoshi R."/>
            <person name="Malay A.D."/>
            <person name="Moran D.A.P."/>
            <person name="Tomita M."/>
            <person name="Numata K."/>
            <person name="Arakawa K."/>
        </authorList>
    </citation>
    <scope>NUCLEOTIDE SEQUENCE</scope>
</reference>
<dbReference type="EMBL" id="BMAW01008983">
    <property type="protein sequence ID" value="GFT11496.1"/>
    <property type="molecule type" value="Genomic_DNA"/>
</dbReference>
<protein>
    <submittedName>
        <fullName evidence="2">Uncharacterized protein</fullName>
    </submittedName>
</protein>
<organism evidence="2 3">
    <name type="scientific">Nephila pilipes</name>
    <name type="common">Giant wood spider</name>
    <name type="synonym">Nephila maculata</name>
    <dbReference type="NCBI Taxonomy" id="299642"/>
    <lineage>
        <taxon>Eukaryota</taxon>
        <taxon>Metazoa</taxon>
        <taxon>Ecdysozoa</taxon>
        <taxon>Arthropoda</taxon>
        <taxon>Chelicerata</taxon>
        <taxon>Arachnida</taxon>
        <taxon>Araneae</taxon>
        <taxon>Araneomorphae</taxon>
        <taxon>Entelegynae</taxon>
        <taxon>Araneoidea</taxon>
        <taxon>Nephilidae</taxon>
        <taxon>Nephila</taxon>
    </lineage>
</organism>
<evidence type="ECO:0000313" key="3">
    <source>
        <dbReference type="Proteomes" id="UP000887013"/>
    </source>
</evidence>
<gene>
    <name evidence="2" type="ORF">NPIL_640081</name>
</gene>
<evidence type="ECO:0000313" key="2">
    <source>
        <dbReference type="EMBL" id="GFT11496.1"/>
    </source>
</evidence>